<name>A0ABN6YDP9_9MICO</name>
<protein>
    <recommendedName>
        <fullName evidence="3">Lipocalin-like domain-containing protein</fullName>
    </recommendedName>
</protein>
<dbReference type="Proteomes" id="UP001321477">
    <property type="component" value="Chromosome"/>
</dbReference>
<evidence type="ECO:0008006" key="3">
    <source>
        <dbReference type="Google" id="ProtNLM"/>
    </source>
</evidence>
<dbReference type="EMBL" id="AP027734">
    <property type="protein sequence ID" value="BDZ55206.1"/>
    <property type="molecule type" value="Genomic_DNA"/>
</dbReference>
<accession>A0ABN6YDP9</accession>
<proteinExistence type="predicted"/>
<reference evidence="2" key="1">
    <citation type="journal article" date="2019" name="Int. J. Syst. Evol. Microbiol.">
        <title>The Global Catalogue of Microorganisms (GCM) 10K type strain sequencing project: providing services to taxonomists for standard genome sequencing and annotation.</title>
        <authorList>
            <consortium name="The Broad Institute Genomics Platform"/>
            <consortium name="The Broad Institute Genome Sequencing Center for Infectious Disease"/>
            <person name="Wu L."/>
            <person name="Ma J."/>
        </authorList>
    </citation>
    <scope>NUCLEOTIDE SEQUENCE [LARGE SCALE GENOMIC DNA]</scope>
    <source>
        <strain evidence="2">NBRC 109019</strain>
    </source>
</reference>
<evidence type="ECO:0000313" key="1">
    <source>
        <dbReference type="EMBL" id="BDZ55206.1"/>
    </source>
</evidence>
<gene>
    <name evidence="1" type="ORF">GCM10025870_22790</name>
</gene>
<evidence type="ECO:0000313" key="2">
    <source>
        <dbReference type="Proteomes" id="UP001321477"/>
    </source>
</evidence>
<organism evidence="1 2">
    <name type="scientific">Agromyces marinus</name>
    <dbReference type="NCBI Taxonomy" id="1389020"/>
    <lineage>
        <taxon>Bacteria</taxon>
        <taxon>Bacillati</taxon>
        <taxon>Actinomycetota</taxon>
        <taxon>Actinomycetes</taxon>
        <taxon>Micrococcales</taxon>
        <taxon>Microbacteriaceae</taxon>
        <taxon>Agromyces</taxon>
    </lineage>
</organism>
<keyword evidence="2" id="KW-1185">Reference proteome</keyword>
<sequence>MFGTVGCTGFFAVYPHAEEPADVVGTWVHGSGRLVLKADGTFEMADMPKRIIDGHGPRSKSTETAGCAGSWTLYAETQSIYLTATSGDCRGGQLLATGRNGEMTIAFGIGGGTDDPRCFELVRSRSNLEPRDTDECLWY</sequence>
<dbReference type="RefSeq" id="WP_234659971.1">
    <property type="nucleotide sequence ID" value="NZ_AP027734.1"/>
</dbReference>